<gene>
    <name evidence="2" type="ORF">A2U01_0023701</name>
</gene>
<evidence type="ECO:0000313" key="2">
    <source>
        <dbReference type="EMBL" id="MCI02667.1"/>
    </source>
</evidence>
<evidence type="ECO:0000313" key="3">
    <source>
        <dbReference type="Proteomes" id="UP000265520"/>
    </source>
</evidence>
<keyword evidence="3" id="KW-1185">Reference proteome</keyword>
<feature type="coiled-coil region" evidence="1">
    <location>
        <begin position="92"/>
        <end position="119"/>
    </location>
</feature>
<evidence type="ECO:0000256" key="1">
    <source>
        <dbReference type="SAM" id="Coils"/>
    </source>
</evidence>
<keyword evidence="1" id="KW-0175">Coiled coil</keyword>
<reference evidence="2 3" key="1">
    <citation type="journal article" date="2018" name="Front. Plant Sci.">
        <title>Red Clover (Trifolium pratense) and Zigzag Clover (T. medium) - A Picture of Genomic Similarities and Differences.</title>
        <authorList>
            <person name="Dluhosova J."/>
            <person name="Istvanek J."/>
            <person name="Nedelnik J."/>
            <person name="Repkova J."/>
        </authorList>
    </citation>
    <scope>NUCLEOTIDE SEQUENCE [LARGE SCALE GENOMIC DNA]</scope>
    <source>
        <strain evidence="3">cv. 10/8</strain>
        <tissue evidence="2">Leaf</tissue>
    </source>
</reference>
<protein>
    <submittedName>
        <fullName evidence="2">Myosin-like protein</fullName>
    </submittedName>
</protein>
<dbReference type="Proteomes" id="UP000265520">
    <property type="component" value="Unassembled WGS sequence"/>
</dbReference>
<dbReference type="EMBL" id="LXQA010049828">
    <property type="protein sequence ID" value="MCI02667.1"/>
    <property type="molecule type" value="Genomic_DNA"/>
</dbReference>
<dbReference type="AlphaFoldDB" id="A0A392NS44"/>
<comment type="caution">
    <text evidence="2">The sequence shown here is derived from an EMBL/GenBank/DDBJ whole genome shotgun (WGS) entry which is preliminary data.</text>
</comment>
<dbReference type="PANTHER" id="PTHR43939">
    <property type="entry name" value="COILED-COIL DOMAIN-CONTAINING PROTEIN 158"/>
    <property type="match status" value="1"/>
</dbReference>
<dbReference type="PANTHER" id="PTHR43939:SF50">
    <property type="entry name" value="NUCLEOPORIN"/>
    <property type="match status" value="1"/>
</dbReference>
<feature type="non-terminal residue" evidence="2">
    <location>
        <position position="1"/>
    </location>
</feature>
<sequence>EISFLRQEVTRCTNDDLRASQLSNQRSLDEIVEFFTWVDTIVSRDGVDDIPPDVKSDTQVHEYKEILHKKLMSLISELENLRGVAESKDEMLQAERSKVAELNHKAETLEKSLHEKESQLNLLDGVEETGKGIDTSSEIVEVEPVINEWTTTGTFVTPQVRSLRKGNSDYVAIAVDEDPGSTSRIEDEDDDKGNFALLNLCVGFWCSQKLVY</sequence>
<name>A0A392NS44_9FABA</name>
<accession>A0A392NS44</accession>
<proteinExistence type="predicted"/>
<organism evidence="2 3">
    <name type="scientific">Trifolium medium</name>
    <dbReference type="NCBI Taxonomy" id="97028"/>
    <lineage>
        <taxon>Eukaryota</taxon>
        <taxon>Viridiplantae</taxon>
        <taxon>Streptophyta</taxon>
        <taxon>Embryophyta</taxon>
        <taxon>Tracheophyta</taxon>
        <taxon>Spermatophyta</taxon>
        <taxon>Magnoliopsida</taxon>
        <taxon>eudicotyledons</taxon>
        <taxon>Gunneridae</taxon>
        <taxon>Pentapetalae</taxon>
        <taxon>rosids</taxon>
        <taxon>fabids</taxon>
        <taxon>Fabales</taxon>
        <taxon>Fabaceae</taxon>
        <taxon>Papilionoideae</taxon>
        <taxon>50 kb inversion clade</taxon>
        <taxon>NPAAA clade</taxon>
        <taxon>Hologalegina</taxon>
        <taxon>IRL clade</taxon>
        <taxon>Trifolieae</taxon>
        <taxon>Trifolium</taxon>
    </lineage>
</organism>